<feature type="region of interest" description="Disordered" evidence="1">
    <location>
        <begin position="496"/>
        <end position="540"/>
    </location>
</feature>
<comment type="caution">
    <text evidence="3">The sequence shown here is derived from an EMBL/GenBank/DDBJ whole genome shotgun (WGS) entry which is preliminary data.</text>
</comment>
<proteinExistence type="predicted"/>
<feature type="domain" description="C2H2-type" evidence="2">
    <location>
        <begin position="426"/>
        <end position="452"/>
    </location>
</feature>
<reference evidence="3" key="2">
    <citation type="submission" date="2023-05" db="EMBL/GenBank/DDBJ databases">
        <authorList>
            <consortium name="Lawrence Berkeley National Laboratory"/>
            <person name="Steindorff A."/>
            <person name="Hensen N."/>
            <person name="Bonometti L."/>
            <person name="Westerberg I."/>
            <person name="Brannstrom I.O."/>
            <person name="Guillou S."/>
            <person name="Cros-Aarteil S."/>
            <person name="Calhoun S."/>
            <person name="Haridas S."/>
            <person name="Kuo A."/>
            <person name="Mondo S."/>
            <person name="Pangilinan J."/>
            <person name="Riley R."/>
            <person name="Labutti K."/>
            <person name="Andreopoulos B."/>
            <person name="Lipzen A."/>
            <person name="Chen C."/>
            <person name="Yanf M."/>
            <person name="Daum C."/>
            <person name="Ng V."/>
            <person name="Clum A."/>
            <person name="Ohm R."/>
            <person name="Martin F."/>
            <person name="Silar P."/>
            <person name="Natvig D."/>
            <person name="Lalanne C."/>
            <person name="Gautier V."/>
            <person name="Ament-Velasquez S.L."/>
            <person name="Kruys A."/>
            <person name="Hutchinson M.I."/>
            <person name="Powell A.J."/>
            <person name="Barry K."/>
            <person name="Miller A.N."/>
            <person name="Grigoriev I.V."/>
            <person name="Debuchy R."/>
            <person name="Gladieux P."/>
            <person name="Thoren M.H."/>
            <person name="Johannesson H."/>
        </authorList>
    </citation>
    <scope>NUCLEOTIDE SEQUENCE</scope>
    <source>
        <strain evidence="3">PSN243</strain>
    </source>
</reference>
<feature type="domain" description="C2H2-type" evidence="2">
    <location>
        <begin position="312"/>
        <end position="340"/>
    </location>
</feature>
<dbReference type="InterPro" id="IPR013087">
    <property type="entry name" value="Znf_C2H2_type"/>
</dbReference>
<dbReference type="AlphaFoldDB" id="A0AAV9GCU7"/>
<dbReference type="SMART" id="SM00355">
    <property type="entry name" value="ZnF_C2H2"/>
    <property type="match status" value="4"/>
</dbReference>
<evidence type="ECO:0000313" key="3">
    <source>
        <dbReference type="EMBL" id="KAK4445205.1"/>
    </source>
</evidence>
<dbReference type="PANTHER" id="PTHR35391:SF7">
    <property type="entry name" value="C2H2-TYPE DOMAIN-CONTAINING PROTEIN"/>
    <property type="match status" value="1"/>
</dbReference>
<gene>
    <name evidence="3" type="ORF">QBC34DRAFT_166332</name>
</gene>
<feature type="domain" description="C2H2-type" evidence="2">
    <location>
        <begin position="376"/>
        <end position="401"/>
    </location>
</feature>
<keyword evidence="4" id="KW-1185">Reference proteome</keyword>
<dbReference type="PANTHER" id="PTHR35391">
    <property type="entry name" value="C2H2-TYPE DOMAIN-CONTAINING PROTEIN-RELATED"/>
    <property type="match status" value="1"/>
</dbReference>
<protein>
    <recommendedName>
        <fullName evidence="2">C2H2-type domain-containing protein</fullName>
    </recommendedName>
</protein>
<evidence type="ECO:0000259" key="2">
    <source>
        <dbReference type="SMART" id="SM00355"/>
    </source>
</evidence>
<dbReference type="Proteomes" id="UP001321760">
    <property type="component" value="Unassembled WGS sequence"/>
</dbReference>
<accession>A0AAV9GCU7</accession>
<name>A0AAV9GCU7_9PEZI</name>
<organism evidence="3 4">
    <name type="scientific">Podospora aff. communis PSN243</name>
    <dbReference type="NCBI Taxonomy" id="3040156"/>
    <lineage>
        <taxon>Eukaryota</taxon>
        <taxon>Fungi</taxon>
        <taxon>Dikarya</taxon>
        <taxon>Ascomycota</taxon>
        <taxon>Pezizomycotina</taxon>
        <taxon>Sordariomycetes</taxon>
        <taxon>Sordariomycetidae</taxon>
        <taxon>Sordariales</taxon>
        <taxon>Podosporaceae</taxon>
        <taxon>Podospora</taxon>
    </lineage>
</organism>
<evidence type="ECO:0000256" key="1">
    <source>
        <dbReference type="SAM" id="MobiDB-lite"/>
    </source>
</evidence>
<feature type="domain" description="C2H2-type" evidence="2">
    <location>
        <begin position="342"/>
        <end position="370"/>
    </location>
</feature>
<dbReference type="EMBL" id="MU865968">
    <property type="protein sequence ID" value="KAK4445205.1"/>
    <property type="molecule type" value="Genomic_DNA"/>
</dbReference>
<evidence type="ECO:0000313" key="4">
    <source>
        <dbReference type="Proteomes" id="UP001321760"/>
    </source>
</evidence>
<reference evidence="3" key="1">
    <citation type="journal article" date="2023" name="Mol. Phylogenet. Evol.">
        <title>Genome-scale phylogeny and comparative genomics of the fungal order Sordariales.</title>
        <authorList>
            <person name="Hensen N."/>
            <person name="Bonometti L."/>
            <person name="Westerberg I."/>
            <person name="Brannstrom I.O."/>
            <person name="Guillou S."/>
            <person name="Cros-Aarteil S."/>
            <person name="Calhoun S."/>
            <person name="Haridas S."/>
            <person name="Kuo A."/>
            <person name="Mondo S."/>
            <person name="Pangilinan J."/>
            <person name="Riley R."/>
            <person name="LaButti K."/>
            <person name="Andreopoulos B."/>
            <person name="Lipzen A."/>
            <person name="Chen C."/>
            <person name="Yan M."/>
            <person name="Daum C."/>
            <person name="Ng V."/>
            <person name="Clum A."/>
            <person name="Steindorff A."/>
            <person name="Ohm R.A."/>
            <person name="Martin F."/>
            <person name="Silar P."/>
            <person name="Natvig D.O."/>
            <person name="Lalanne C."/>
            <person name="Gautier V."/>
            <person name="Ament-Velasquez S.L."/>
            <person name="Kruys A."/>
            <person name="Hutchinson M.I."/>
            <person name="Powell A.J."/>
            <person name="Barry K."/>
            <person name="Miller A.N."/>
            <person name="Grigoriev I.V."/>
            <person name="Debuchy R."/>
            <person name="Gladieux P."/>
            <person name="Hiltunen Thoren M."/>
            <person name="Johannesson H."/>
        </authorList>
    </citation>
    <scope>NUCLEOTIDE SEQUENCE</scope>
    <source>
        <strain evidence="3">PSN243</strain>
    </source>
</reference>
<sequence>MKHDSIFDATSACRVRLMECVESPALMVEEWPRKRLADLNLWATDSGALAQQRASLDQRLADSDKQAIRKVIINLLGLLESLFLRCQKLASKNLAKQSSAKALANTFRECENILAQLARISAAIRRAGTHARLERADSSFDASRHVELKQHLEFLIQIAQGSKEPGLGIHVVPNGNIAEVAQRLVLANLIRRHRFLYARRRWGKQTVERKTAEGQPIDKGKTPIPAKFQALPILERILKSPGFASGAIASGPHVTSAAAGAPSIVTSTVPTAVQGPIQIPQGSRVSTVAPSSTTSKVVYPKPPKTEEGAMFFRCPCCFQTLPVTLKSPARWRKHLSEDIHPYTCILDSCPRPQQLYLTRKEWLRHMREEHEMSKYWLCSACLEPRRFEVESHFTAHLRDGHREVISEEQIPTLISMSTHTAPLSAISCPLCPPPTHEVDIDPNAMLDHAAEHVHSFSLRSLPWPTLEKGEKEYLGFGPDELPDDVTFFDISSKASSANSSTTLSQGDRSDDGTESSSELAFQDENPDVPWEGDSNAQPQEVAAPVDEVAPLDATSAQVPPDPKPEAQDPPTAFTVAAKRWIEVGAPGIKSRFESQGTEWTTSLAAALPAVCSMAILHKASLANSIVGLKVESSRISGENGAIIGNLPSVFLPAASPLPSFYGMRHANHHF</sequence>